<dbReference type="Proteomes" id="UP000504603">
    <property type="component" value="Unplaced"/>
</dbReference>
<evidence type="ECO:0000256" key="15">
    <source>
        <dbReference type="SAM" id="MobiDB-lite"/>
    </source>
</evidence>
<dbReference type="Gene3D" id="1.10.510.10">
    <property type="entry name" value="Transferase(Phosphotransferase) domain 1"/>
    <property type="match status" value="1"/>
</dbReference>
<accession>A0A6J1CJA4</accession>
<keyword evidence="17" id="KW-1185">Reference proteome</keyword>
<dbReference type="GO" id="GO:0005524">
    <property type="term" value="F:ATP binding"/>
    <property type="evidence" value="ECO:0007669"/>
    <property type="project" value="UniProtKB-UniRule"/>
</dbReference>
<evidence type="ECO:0000256" key="14">
    <source>
        <dbReference type="PROSITE-ProRule" id="PRU10141"/>
    </source>
</evidence>
<dbReference type="RefSeq" id="XP_022141471.1">
    <property type="nucleotide sequence ID" value="XM_022285779.1"/>
</dbReference>
<dbReference type="PROSITE" id="PS50011">
    <property type="entry name" value="PROTEIN_KINASE_DOM"/>
    <property type="match status" value="1"/>
</dbReference>
<evidence type="ECO:0000256" key="1">
    <source>
        <dbReference type="ARBA" id="ARBA00004251"/>
    </source>
</evidence>
<comment type="similarity">
    <text evidence="3">In the C-terminal section; belongs to the protein kinase superfamily. Ser/Thr protein kinase family.</text>
</comment>
<dbReference type="GO" id="GO:0004713">
    <property type="term" value="F:protein tyrosine kinase activity"/>
    <property type="evidence" value="ECO:0007669"/>
    <property type="project" value="InterPro"/>
</dbReference>
<evidence type="ECO:0000313" key="17">
    <source>
        <dbReference type="Proteomes" id="UP000504603"/>
    </source>
</evidence>
<keyword evidence="7" id="KW-0732">Signal</keyword>
<feature type="compositionally biased region" description="Low complexity" evidence="15">
    <location>
        <begin position="231"/>
        <end position="246"/>
    </location>
</feature>
<dbReference type="Pfam" id="PF00069">
    <property type="entry name" value="Pkinase"/>
    <property type="match status" value="1"/>
</dbReference>
<evidence type="ECO:0000256" key="3">
    <source>
        <dbReference type="ARBA" id="ARBA00010217"/>
    </source>
</evidence>
<evidence type="ECO:0000256" key="5">
    <source>
        <dbReference type="ARBA" id="ARBA00022527"/>
    </source>
</evidence>
<evidence type="ECO:0000256" key="9">
    <source>
        <dbReference type="ARBA" id="ARBA00022840"/>
    </source>
</evidence>
<keyword evidence="4" id="KW-1003">Cell membrane</keyword>
<keyword evidence="18" id="KW-0418">Kinase</keyword>
<comment type="subcellular location">
    <subcellularLocation>
        <location evidence="1">Cell membrane</location>
        <topology evidence="1">Single-pass type I membrane protein</topology>
    </subcellularLocation>
</comment>
<dbReference type="Gene3D" id="3.30.200.20">
    <property type="entry name" value="Phosphorylase Kinase, domain 1"/>
    <property type="match status" value="1"/>
</dbReference>
<keyword evidence="11" id="KW-0472">Membrane</keyword>
<keyword evidence="10" id="KW-1133">Transmembrane helix</keyword>
<dbReference type="GeneID" id="111011855"/>
<evidence type="ECO:0000259" key="16">
    <source>
        <dbReference type="PROSITE" id="PS50011"/>
    </source>
</evidence>
<keyword evidence="5" id="KW-0723">Serine/threonine-protein kinase</keyword>
<dbReference type="InterPro" id="IPR000719">
    <property type="entry name" value="Prot_kinase_dom"/>
</dbReference>
<dbReference type="PROSITE" id="PS00109">
    <property type="entry name" value="PROTEIN_KINASE_TYR"/>
    <property type="match status" value="1"/>
</dbReference>
<feature type="domain" description="Protein kinase" evidence="16">
    <location>
        <begin position="326"/>
        <end position="604"/>
    </location>
</feature>
<evidence type="ECO:0000256" key="6">
    <source>
        <dbReference type="ARBA" id="ARBA00022692"/>
    </source>
</evidence>
<keyword evidence="6" id="KW-0812">Transmembrane</keyword>
<dbReference type="InterPro" id="IPR011009">
    <property type="entry name" value="Kinase-like_dom_sf"/>
</dbReference>
<dbReference type="PROSITE" id="PS00107">
    <property type="entry name" value="PROTEIN_KINASE_ATP"/>
    <property type="match status" value="1"/>
</dbReference>
<comment type="similarity">
    <text evidence="2">In the N-terminal section; belongs to the leguminous lectin family.</text>
</comment>
<dbReference type="FunFam" id="3.30.200.20:FF:000162">
    <property type="entry name" value="Adenine nucleotide alpha hydrolase-like domain kinase"/>
    <property type="match status" value="1"/>
</dbReference>
<dbReference type="GO" id="GO:0005886">
    <property type="term" value="C:plasma membrane"/>
    <property type="evidence" value="ECO:0007669"/>
    <property type="project" value="UniProtKB-SubCell"/>
</dbReference>
<keyword evidence="8 14" id="KW-0547">Nucleotide-binding</keyword>
<sequence length="615" mass="69365">MTCMETPLTSSRIIIAYDATKDRTEHELQITLRNLWMRGDILRGGDTLIVLGILHKVLHPMGYQLKACPDSIFGSGLRAMEEEVSKKVDAYIAMLQQSAEMCEDGGVMLPLTPHQQVSIEVRITAGFPIKHVIIQEIMVFNASWVILDRHLRRDESFYLRHLSCKVAVIYDNLSVRVLRNKVTTAVDKLEHKLFYSKSMSIPSSDSESLRDSEQTVLSIKSFSMQSSSQESSYAQSNCTSSSSSMSREALDPERSSQQEKVGTDSREQKIYATASQIVQCPNKDVFQQKHSEAPILCSVCGTRSELYMKDTMKFSYSDIQRATADFSAANLLGEGGYGHVFKGELKDGQLIAAKVRKEASAQGFVEFHSEIQVLSFARHKNIVMLLGYSSKENLNVLVYEYICNGSLDFHLFGKTNTVLELHQRYGIAIGIAKGLRFLHEECRGGPVIHRDVRPSNILLTHDFVPMLGDFGLAKWKTKDDTSHTRILGTFGYVAPEYAENGILSVRTDVYAFGIVLLQLISGRKVFDMKDDVQGQSLREWAEPLIENLALHELIDSRVGKTYDTYELYLMARTAYLCVQMSPENRPSMGEVVRLLEGENDHFHYLGEKLVPRYTK</sequence>
<feature type="region of interest" description="Disordered" evidence="15">
    <location>
        <begin position="231"/>
        <end position="266"/>
    </location>
</feature>
<keyword evidence="12" id="KW-0675">Receptor</keyword>
<feature type="compositionally biased region" description="Basic and acidic residues" evidence="15">
    <location>
        <begin position="248"/>
        <end position="266"/>
    </location>
</feature>
<gene>
    <name evidence="18" type="primary">LOC111011855</name>
</gene>
<keyword evidence="18" id="KW-0808">Transferase</keyword>
<dbReference type="PANTHER" id="PTHR47989:SF14">
    <property type="entry name" value="INACTIVE PROTEIN KINASE SELMODRAFT_444075"/>
    <property type="match status" value="1"/>
</dbReference>
<keyword evidence="13" id="KW-0325">Glycoprotein</keyword>
<proteinExistence type="inferred from homology"/>
<dbReference type="SUPFAM" id="SSF56112">
    <property type="entry name" value="Protein kinase-like (PK-like)"/>
    <property type="match status" value="1"/>
</dbReference>
<evidence type="ECO:0000256" key="4">
    <source>
        <dbReference type="ARBA" id="ARBA00022475"/>
    </source>
</evidence>
<dbReference type="InterPro" id="IPR008266">
    <property type="entry name" value="Tyr_kinase_AS"/>
</dbReference>
<dbReference type="InterPro" id="IPR017441">
    <property type="entry name" value="Protein_kinase_ATP_BS"/>
</dbReference>
<dbReference type="GO" id="GO:0004674">
    <property type="term" value="F:protein serine/threonine kinase activity"/>
    <property type="evidence" value="ECO:0007669"/>
    <property type="project" value="UniProtKB-KW"/>
</dbReference>
<evidence type="ECO:0000313" key="18">
    <source>
        <dbReference type="RefSeq" id="XP_022141471.1"/>
    </source>
</evidence>
<evidence type="ECO:0000256" key="8">
    <source>
        <dbReference type="ARBA" id="ARBA00022741"/>
    </source>
</evidence>
<dbReference type="FunFam" id="1.10.510.10:FF:000240">
    <property type="entry name" value="Lectin-domain containing receptor kinase A4.3"/>
    <property type="match status" value="1"/>
</dbReference>
<dbReference type="OrthoDB" id="310217at2759"/>
<keyword evidence="9 14" id="KW-0067">ATP-binding</keyword>
<dbReference type="GO" id="GO:0002229">
    <property type="term" value="P:defense response to oomycetes"/>
    <property type="evidence" value="ECO:0007669"/>
    <property type="project" value="UniProtKB-ARBA"/>
</dbReference>
<dbReference type="PANTHER" id="PTHR47989">
    <property type="entry name" value="OS01G0750732 PROTEIN"/>
    <property type="match status" value="1"/>
</dbReference>
<evidence type="ECO:0000256" key="7">
    <source>
        <dbReference type="ARBA" id="ARBA00022729"/>
    </source>
</evidence>
<dbReference type="AlphaFoldDB" id="A0A6J1CJA4"/>
<evidence type="ECO:0000256" key="13">
    <source>
        <dbReference type="ARBA" id="ARBA00023180"/>
    </source>
</evidence>
<evidence type="ECO:0000256" key="10">
    <source>
        <dbReference type="ARBA" id="ARBA00022989"/>
    </source>
</evidence>
<evidence type="ECO:0000256" key="12">
    <source>
        <dbReference type="ARBA" id="ARBA00023170"/>
    </source>
</evidence>
<evidence type="ECO:0000256" key="2">
    <source>
        <dbReference type="ARBA" id="ARBA00008536"/>
    </source>
</evidence>
<organism evidence="17 18">
    <name type="scientific">Momordica charantia</name>
    <name type="common">Bitter gourd</name>
    <name type="synonym">Balsam pear</name>
    <dbReference type="NCBI Taxonomy" id="3673"/>
    <lineage>
        <taxon>Eukaryota</taxon>
        <taxon>Viridiplantae</taxon>
        <taxon>Streptophyta</taxon>
        <taxon>Embryophyta</taxon>
        <taxon>Tracheophyta</taxon>
        <taxon>Spermatophyta</taxon>
        <taxon>Magnoliopsida</taxon>
        <taxon>eudicotyledons</taxon>
        <taxon>Gunneridae</taxon>
        <taxon>Pentapetalae</taxon>
        <taxon>rosids</taxon>
        <taxon>fabids</taxon>
        <taxon>Cucurbitales</taxon>
        <taxon>Cucurbitaceae</taxon>
        <taxon>Momordiceae</taxon>
        <taxon>Momordica</taxon>
    </lineage>
</organism>
<dbReference type="InterPro" id="IPR020635">
    <property type="entry name" value="Tyr_kinase_cat_dom"/>
</dbReference>
<dbReference type="SMART" id="SM00219">
    <property type="entry name" value="TyrKc"/>
    <property type="match status" value="1"/>
</dbReference>
<name>A0A6J1CJA4_MOMCH</name>
<reference evidence="18" key="1">
    <citation type="submission" date="2025-08" db="UniProtKB">
        <authorList>
            <consortium name="RefSeq"/>
        </authorList>
    </citation>
    <scope>IDENTIFICATION</scope>
    <source>
        <strain evidence="18">OHB3-1</strain>
    </source>
</reference>
<feature type="binding site" evidence="14">
    <location>
        <position position="354"/>
    </location>
    <ligand>
        <name>ATP</name>
        <dbReference type="ChEBI" id="CHEBI:30616"/>
    </ligand>
</feature>
<protein>
    <submittedName>
        <fullName evidence="18">Probable serine/threonine-protein kinase PBL4 isoform X2</fullName>
    </submittedName>
</protein>
<evidence type="ECO:0000256" key="11">
    <source>
        <dbReference type="ARBA" id="ARBA00023136"/>
    </source>
</evidence>